<accession>A0A2H3L6Y4</accession>
<evidence type="ECO:0000256" key="8">
    <source>
        <dbReference type="RuleBase" id="RU363032"/>
    </source>
</evidence>
<evidence type="ECO:0000256" key="1">
    <source>
        <dbReference type="ARBA" id="ARBA00004651"/>
    </source>
</evidence>
<dbReference type="CDD" id="cd06261">
    <property type="entry name" value="TM_PBP2"/>
    <property type="match status" value="1"/>
</dbReference>
<feature type="transmembrane region" description="Helical" evidence="8">
    <location>
        <begin position="109"/>
        <end position="133"/>
    </location>
</feature>
<dbReference type="Proteomes" id="UP000220922">
    <property type="component" value="Unassembled WGS sequence"/>
</dbReference>
<dbReference type="InterPro" id="IPR000515">
    <property type="entry name" value="MetI-like"/>
</dbReference>
<organism evidence="10 11">
    <name type="scientific">Candidatus Chloroploca asiatica</name>
    <dbReference type="NCBI Taxonomy" id="1506545"/>
    <lineage>
        <taxon>Bacteria</taxon>
        <taxon>Bacillati</taxon>
        <taxon>Chloroflexota</taxon>
        <taxon>Chloroflexia</taxon>
        <taxon>Chloroflexales</taxon>
        <taxon>Chloroflexineae</taxon>
        <taxon>Oscillochloridaceae</taxon>
        <taxon>Candidatus Chloroploca</taxon>
    </lineage>
</organism>
<dbReference type="Pfam" id="PF00528">
    <property type="entry name" value="BPD_transp_1"/>
    <property type="match status" value="1"/>
</dbReference>
<dbReference type="PROSITE" id="PS50928">
    <property type="entry name" value="ABC_TM1"/>
    <property type="match status" value="1"/>
</dbReference>
<evidence type="ECO:0000256" key="2">
    <source>
        <dbReference type="ARBA" id="ARBA00007069"/>
    </source>
</evidence>
<evidence type="ECO:0000256" key="4">
    <source>
        <dbReference type="ARBA" id="ARBA00022475"/>
    </source>
</evidence>
<evidence type="ECO:0000256" key="3">
    <source>
        <dbReference type="ARBA" id="ARBA00022448"/>
    </source>
</evidence>
<gene>
    <name evidence="10" type="ORF">A9Q02_02860</name>
</gene>
<dbReference type="AlphaFoldDB" id="A0A2H3L6Y4"/>
<keyword evidence="6 8" id="KW-1133">Transmembrane helix</keyword>
<dbReference type="Gene3D" id="1.10.3720.10">
    <property type="entry name" value="MetI-like"/>
    <property type="match status" value="1"/>
</dbReference>
<dbReference type="GO" id="GO:0005886">
    <property type="term" value="C:plasma membrane"/>
    <property type="evidence" value="ECO:0007669"/>
    <property type="project" value="UniProtKB-SubCell"/>
</dbReference>
<keyword evidence="11" id="KW-1185">Reference proteome</keyword>
<dbReference type="PANTHER" id="PTHR42929:SF1">
    <property type="entry name" value="INNER MEMBRANE ABC TRANSPORTER PERMEASE PROTEIN YDCU-RELATED"/>
    <property type="match status" value="1"/>
</dbReference>
<feature type="domain" description="ABC transmembrane type-1" evidence="9">
    <location>
        <begin position="72"/>
        <end position="298"/>
    </location>
</feature>
<feature type="transmembrane region" description="Helical" evidence="8">
    <location>
        <begin position="215"/>
        <end position="236"/>
    </location>
</feature>
<dbReference type="RefSeq" id="WP_097653760.1">
    <property type="nucleotide sequence ID" value="NZ_LYXE01000110.1"/>
</dbReference>
<evidence type="ECO:0000259" key="9">
    <source>
        <dbReference type="PROSITE" id="PS50928"/>
    </source>
</evidence>
<feature type="transmembrane region" description="Helical" evidence="8">
    <location>
        <begin position="20"/>
        <end position="38"/>
    </location>
</feature>
<feature type="transmembrane region" description="Helical" evidence="8">
    <location>
        <begin position="277"/>
        <end position="297"/>
    </location>
</feature>
<dbReference type="SUPFAM" id="SSF161098">
    <property type="entry name" value="MetI-like"/>
    <property type="match status" value="1"/>
</dbReference>
<feature type="transmembrane region" description="Helical" evidence="8">
    <location>
        <begin position="76"/>
        <end position="97"/>
    </location>
</feature>
<dbReference type="OrthoDB" id="8404154at2"/>
<comment type="subcellular location">
    <subcellularLocation>
        <location evidence="1 8">Cell membrane</location>
        <topology evidence="1 8">Multi-pass membrane protein</topology>
    </subcellularLocation>
</comment>
<reference evidence="10 11" key="1">
    <citation type="submission" date="2016-05" db="EMBL/GenBank/DDBJ databases">
        <authorList>
            <person name="Lavstsen T."/>
            <person name="Jespersen J.S."/>
        </authorList>
    </citation>
    <scope>NUCLEOTIDE SEQUENCE [LARGE SCALE GENOMIC DNA]</scope>
    <source>
        <strain evidence="10 11">B7-9</strain>
    </source>
</reference>
<sequence length="307" mass="33610">MSTSPPPRYRNNAWREHPLWNWVGLVPFFLFIFLFLIIPSLNLFTGAFVTNKGLFTLENLSVFRNPLVLKAYMTSLQVSLLTAVIGGLFGFFVAAAVALGHPPRWMRSLIMTFSGLAANFGGVPLAFAFIATLGRTGFVTALLKEVCFAGPDGTQICPFNPYDHGFSLYSLTGLVLAYTYFQFPLMVLTITPALEGMRKEWREAAANLGASTWQYWRDIALPVLTPSILGASILLFGNAFGAYATAQALTGGSIPLVTIFVGQQIRGDVLGNPHEGYAMAIGMVVVMAITIVAYSMLQRQASRWMKV</sequence>
<dbReference type="PANTHER" id="PTHR42929">
    <property type="entry name" value="INNER MEMBRANE ABC TRANSPORTER PERMEASE PROTEIN YDCU-RELATED-RELATED"/>
    <property type="match status" value="1"/>
</dbReference>
<keyword evidence="5 8" id="KW-0812">Transmembrane</keyword>
<evidence type="ECO:0000256" key="5">
    <source>
        <dbReference type="ARBA" id="ARBA00022692"/>
    </source>
</evidence>
<keyword evidence="4" id="KW-1003">Cell membrane</keyword>
<dbReference type="GO" id="GO:0055085">
    <property type="term" value="P:transmembrane transport"/>
    <property type="evidence" value="ECO:0007669"/>
    <property type="project" value="InterPro"/>
</dbReference>
<proteinExistence type="inferred from homology"/>
<dbReference type="EMBL" id="LYXE01000110">
    <property type="protein sequence ID" value="PDV98039.1"/>
    <property type="molecule type" value="Genomic_DNA"/>
</dbReference>
<feature type="transmembrane region" description="Helical" evidence="8">
    <location>
        <begin position="168"/>
        <end position="194"/>
    </location>
</feature>
<evidence type="ECO:0000313" key="10">
    <source>
        <dbReference type="EMBL" id="PDV98039.1"/>
    </source>
</evidence>
<comment type="caution">
    <text evidence="10">The sequence shown here is derived from an EMBL/GenBank/DDBJ whole genome shotgun (WGS) entry which is preliminary data.</text>
</comment>
<evidence type="ECO:0000256" key="7">
    <source>
        <dbReference type="ARBA" id="ARBA00023136"/>
    </source>
</evidence>
<dbReference type="InterPro" id="IPR035906">
    <property type="entry name" value="MetI-like_sf"/>
</dbReference>
<evidence type="ECO:0000256" key="6">
    <source>
        <dbReference type="ARBA" id="ARBA00022989"/>
    </source>
</evidence>
<evidence type="ECO:0000313" key="11">
    <source>
        <dbReference type="Proteomes" id="UP000220922"/>
    </source>
</evidence>
<name>A0A2H3L6Y4_9CHLR</name>
<comment type="similarity">
    <text evidence="2">Belongs to the binding-protein-dependent transport system permease family. CysTW subfamily.</text>
</comment>
<keyword evidence="3 8" id="KW-0813">Transport</keyword>
<protein>
    <submittedName>
        <fullName evidence="10">Acriflavin resistance protein</fullName>
    </submittedName>
</protein>
<keyword evidence="7 8" id="KW-0472">Membrane</keyword>